<keyword evidence="3 7" id="KW-0479">Metal-binding</keyword>
<feature type="domain" description="Peptidase M3A/M3B catalytic" evidence="8">
    <location>
        <begin position="231"/>
        <end position="674"/>
    </location>
</feature>
<comment type="similarity">
    <text evidence="1 7">Belongs to the peptidase M3 family.</text>
</comment>
<dbReference type="InterPro" id="IPR001567">
    <property type="entry name" value="Pept_M3A_M3B_dom"/>
</dbReference>
<dbReference type="Pfam" id="PF01432">
    <property type="entry name" value="Peptidase_M3"/>
    <property type="match status" value="1"/>
</dbReference>
<evidence type="ECO:0000256" key="7">
    <source>
        <dbReference type="RuleBase" id="RU003435"/>
    </source>
</evidence>
<dbReference type="InterPro" id="IPR024079">
    <property type="entry name" value="MetalloPept_cat_dom_sf"/>
</dbReference>
<dbReference type="GO" id="GO:0004180">
    <property type="term" value="F:carboxypeptidase activity"/>
    <property type="evidence" value="ECO:0007669"/>
    <property type="project" value="TreeGrafter"/>
</dbReference>
<keyword evidence="2 7" id="KW-0645">Protease</keyword>
<gene>
    <name evidence="9" type="ORF">SAMN02745194_02120</name>
</gene>
<evidence type="ECO:0000256" key="2">
    <source>
        <dbReference type="ARBA" id="ARBA00022670"/>
    </source>
</evidence>
<accession>A0A1M6HSW7</accession>
<dbReference type="InterPro" id="IPR024077">
    <property type="entry name" value="Neurolysin/TOP_dom2"/>
</dbReference>
<evidence type="ECO:0000313" key="10">
    <source>
        <dbReference type="Proteomes" id="UP000184387"/>
    </source>
</evidence>
<evidence type="ECO:0000256" key="5">
    <source>
        <dbReference type="ARBA" id="ARBA00022833"/>
    </source>
</evidence>
<keyword evidence="6 7" id="KW-0482">Metalloprotease</keyword>
<evidence type="ECO:0000256" key="6">
    <source>
        <dbReference type="ARBA" id="ARBA00023049"/>
    </source>
</evidence>
<comment type="cofactor">
    <cofactor evidence="7">
        <name>Zn(2+)</name>
        <dbReference type="ChEBI" id="CHEBI:29105"/>
    </cofactor>
    <text evidence="7">Binds 1 zinc ion.</text>
</comment>
<dbReference type="Proteomes" id="UP000184387">
    <property type="component" value="Unassembled WGS sequence"/>
</dbReference>
<dbReference type="GO" id="GO:0006508">
    <property type="term" value="P:proteolysis"/>
    <property type="evidence" value="ECO:0007669"/>
    <property type="project" value="UniProtKB-KW"/>
</dbReference>
<dbReference type="PANTHER" id="PTHR43660:SF1">
    <property type="entry name" value="DIPEPTIDYL CARBOXYPEPTIDASE"/>
    <property type="match status" value="1"/>
</dbReference>
<dbReference type="GO" id="GO:0004222">
    <property type="term" value="F:metalloendopeptidase activity"/>
    <property type="evidence" value="ECO:0007669"/>
    <property type="project" value="InterPro"/>
</dbReference>
<dbReference type="STRING" id="198092.SAMN02745194_02120"/>
<dbReference type="OrthoDB" id="9773538at2"/>
<proteinExistence type="inferred from homology"/>
<dbReference type="InterPro" id="IPR034005">
    <property type="entry name" value="M3A_DCP"/>
</dbReference>
<evidence type="ECO:0000256" key="1">
    <source>
        <dbReference type="ARBA" id="ARBA00006040"/>
    </source>
</evidence>
<dbReference type="AlphaFoldDB" id="A0A1M6HSW7"/>
<dbReference type="EMBL" id="FQZF01000010">
    <property type="protein sequence ID" value="SHJ25295.1"/>
    <property type="molecule type" value="Genomic_DNA"/>
</dbReference>
<dbReference type="Gene3D" id="1.10.1370.10">
    <property type="entry name" value="Neurolysin, domain 3"/>
    <property type="match status" value="1"/>
</dbReference>
<reference evidence="9 10" key="1">
    <citation type="submission" date="2016-11" db="EMBL/GenBank/DDBJ databases">
        <authorList>
            <person name="Jaros S."/>
            <person name="Januszkiewicz K."/>
            <person name="Wedrychowicz H."/>
        </authorList>
    </citation>
    <scope>NUCLEOTIDE SEQUENCE [LARGE SCALE GENOMIC DNA]</scope>
    <source>
        <strain evidence="9 10">DSM 14916</strain>
    </source>
</reference>
<protein>
    <submittedName>
        <fullName evidence="9">Peptidyl-dipeptidase Dcp</fullName>
    </submittedName>
</protein>
<dbReference type="InterPro" id="IPR045090">
    <property type="entry name" value="Pept_M3A_M3B"/>
</dbReference>
<dbReference type="Gene3D" id="3.40.390.10">
    <property type="entry name" value="Collagenase (Catalytic Domain)"/>
    <property type="match status" value="1"/>
</dbReference>
<dbReference type="SUPFAM" id="SSF55486">
    <property type="entry name" value="Metalloproteases ('zincins'), catalytic domain"/>
    <property type="match status" value="1"/>
</dbReference>
<keyword evidence="10" id="KW-1185">Reference proteome</keyword>
<keyword evidence="5 7" id="KW-0862">Zinc</keyword>
<keyword evidence="4 7" id="KW-0378">Hydrolase</keyword>
<dbReference type="FunFam" id="3.40.390.10:FF:000009">
    <property type="entry name" value="Oligopeptidase A"/>
    <property type="match status" value="1"/>
</dbReference>
<dbReference type="CDD" id="cd06456">
    <property type="entry name" value="M3A_DCP"/>
    <property type="match status" value="1"/>
</dbReference>
<dbReference type="GO" id="GO:0046872">
    <property type="term" value="F:metal ion binding"/>
    <property type="evidence" value="ECO:0007669"/>
    <property type="project" value="UniProtKB-UniRule"/>
</dbReference>
<organism evidence="9 10">
    <name type="scientific">Muricoccus roseus</name>
    <dbReference type="NCBI Taxonomy" id="198092"/>
    <lineage>
        <taxon>Bacteria</taxon>
        <taxon>Pseudomonadati</taxon>
        <taxon>Pseudomonadota</taxon>
        <taxon>Alphaproteobacteria</taxon>
        <taxon>Acetobacterales</taxon>
        <taxon>Roseomonadaceae</taxon>
        <taxon>Muricoccus</taxon>
    </lineage>
</organism>
<dbReference type="PANTHER" id="PTHR43660">
    <property type="entry name" value="DIPEPTIDYL CARBOXYPEPTIDASE"/>
    <property type="match status" value="1"/>
</dbReference>
<evidence type="ECO:0000256" key="4">
    <source>
        <dbReference type="ARBA" id="ARBA00022801"/>
    </source>
</evidence>
<evidence type="ECO:0000313" key="9">
    <source>
        <dbReference type="EMBL" id="SHJ25295.1"/>
    </source>
</evidence>
<sequence>MAGMTAPNPLLVPWTTPFGIPPFDRILPEHFPPAFEAAMAEHLEEIAAIGADPAEPGFANTIEALQRSGRALSRVVNLFSNLVFSFGGTALEELDREMSPRLAQHGMRVSLDPAVFARVDALHRRRGGLGLAEDQLRVLDRTHLGFIRSGAALDAVAKARMTEISERLALLHTRFGQNVVHDEKVWSMALEAADLDGLPGFLREGMEGAATERSIPGFVVTLSRSLIEPFLTFSNRRDLRERAYKAWIARGTHPGEHDNRPLISEILALRAERAKLLGYPSFAVFRLADTMAGTPEAAEELLSQVWEPAKRKAAAERDRLLAVARQEGFEGPLEPWDWRYLAEKVRRADYDLDEAELKPYFLLENIQQAAFDTATRLFGLTFTPIPDAPVYHPDVRAYEVRDATGHVGIFLADPYARADKRSGAWMSSYRDQENLDAPVSPIIVNNNNFAKSEPTLLSFDDAETLFHEFGHALHGLLSQVRYPSQSGTSVRRDFVELPSQIYEHWLAVPETLRRYALHHETGEPVPDAVIARLLAARGFNQGFATVEYTAAALIDMALHSHPAPGTIEIDRFEAEFLQRIGMPREIGIRHRPAHFQHLFAGSGYAAGYYSYLWAEVLDADGYDAFTEAQDPFDPATAARLRALLSAGDTRDPMELYVAFRGRKPSIAPLLRSRELLPAQGENPISNNRSRP</sequence>
<evidence type="ECO:0000256" key="3">
    <source>
        <dbReference type="ARBA" id="ARBA00022723"/>
    </source>
</evidence>
<name>A0A1M6HSW7_9PROT</name>
<dbReference type="GO" id="GO:0005829">
    <property type="term" value="C:cytosol"/>
    <property type="evidence" value="ECO:0007669"/>
    <property type="project" value="TreeGrafter"/>
</dbReference>
<evidence type="ECO:0000259" key="8">
    <source>
        <dbReference type="Pfam" id="PF01432"/>
    </source>
</evidence>